<comment type="caution">
    <text evidence="6">Lacks conserved residue(s) required for the propagation of feature annotation.</text>
</comment>
<dbReference type="eggNOG" id="COG0681">
    <property type="taxonomic scope" value="Bacteria"/>
</dbReference>
<dbReference type="PANTHER" id="PTHR43390">
    <property type="entry name" value="SIGNAL PEPTIDASE I"/>
    <property type="match status" value="1"/>
</dbReference>
<keyword evidence="6" id="KW-0812">Transmembrane</keyword>
<dbReference type="Pfam" id="PF10502">
    <property type="entry name" value="Peptidase_S26"/>
    <property type="match status" value="2"/>
</dbReference>
<dbReference type="PANTHER" id="PTHR43390:SF1">
    <property type="entry name" value="CHLOROPLAST PROCESSING PEPTIDASE"/>
    <property type="match status" value="1"/>
</dbReference>
<keyword evidence="6" id="KW-0645">Protease</keyword>
<dbReference type="EMBL" id="BBLT01000005">
    <property type="protein sequence ID" value="GAL85447.1"/>
    <property type="molecule type" value="Genomic_DNA"/>
</dbReference>
<evidence type="ECO:0000256" key="5">
    <source>
        <dbReference type="ARBA" id="ARBA00022801"/>
    </source>
</evidence>
<protein>
    <recommendedName>
        <fullName evidence="4 6">Signal peptidase I</fullName>
        <ecNumber evidence="3 6">3.4.21.89</ecNumber>
    </recommendedName>
</protein>
<dbReference type="EC" id="3.4.21.89" evidence="3 6"/>
<dbReference type="Proteomes" id="UP000030185">
    <property type="component" value="Unassembled WGS sequence"/>
</dbReference>
<dbReference type="SUPFAM" id="SSF51306">
    <property type="entry name" value="LexA/Signal peptidase"/>
    <property type="match status" value="2"/>
</dbReference>
<keyword evidence="5 6" id="KW-0378">Hydrolase</keyword>
<comment type="caution">
    <text evidence="8">The sequence shown here is derived from an EMBL/GenBank/DDBJ whole genome shotgun (WGS) entry which is preliminary data.</text>
</comment>
<dbReference type="InterPro" id="IPR036286">
    <property type="entry name" value="LexA/Signal_pep-like_sf"/>
</dbReference>
<dbReference type="GO" id="GO:0016020">
    <property type="term" value="C:membrane"/>
    <property type="evidence" value="ECO:0007669"/>
    <property type="project" value="UniProtKB-SubCell"/>
</dbReference>
<dbReference type="CDD" id="cd06530">
    <property type="entry name" value="S26_SPase_I"/>
    <property type="match status" value="2"/>
</dbReference>
<evidence type="ECO:0000259" key="7">
    <source>
        <dbReference type="Pfam" id="PF10502"/>
    </source>
</evidence>
<gene>
    <name evidence="8" type="ORF">MYP_2676</name>
</gene>
<comment type="catalytic activity">
    <reaction evidence="1 6">
        <text>Cleavage of hydrophobic, N-terminal signal or leader sequences from secreted and periplasmic proteins.</text>
        <dbReference type="EC" id="3.4.21.89"/>
    </reaction>
</comment>
<keyword evidence="6" id="KW-0472">Membrane</keyword>
<evidence type="ECO:0000256" key="3">
    <source>
        <dbReference type="ARBA" id="ARBA00013208"/>
    </source>
</evidence>
<dbReference type="InterPro" id="IPR000223">
    <property type="entry name" value="Pept_S26A_signal_pept_1"/>
</dbReference>
<dbReference type="GO" id="GO:0006465">
    <property type="term" value="P:signal peptide processing"/>
    <property type="evidence" value="ECO:0007669"/>
    <property type="project" value="InterPro"/>
</dbReference>
<evidence type="ECO:0000313" key="9">
    <source>
        <dbReference type="Proteomes" id="UP000030185"/>
    </source>
</evidence>
<keyword evidence="6" id="KW-1133">Transmembrane helix</keyword>
<feature type="transmembrane region" description="Helical" evidence="6">
    <location>
        <begin position="88"/>
        <end position="107"/>
    </location>
</feature>
<dbReference type="STRING" id="153721.MYP_2676"/>
<evidence type="ECO:0000256" key="6">
    <source>
        <dbReference type="RuleBase" id="RU362042"/>
    </source>
</evidence>
<dbReference type="Gene3D" id="2.10.109.10">
    <property type="entry name" value="Umud Fragment, subunit A"/>
    <property type="match status" value="2"/>
</dbReference>
<dbReference type="GO" id="GO:0009003">
    <property type="term" value="F:signal peptidase activity"/>
    <property type="evidence" value="ECO:0007669"/>
    <property type="project" value="UniProtKB-EC"/>
</dbReference>
<accession>A0A098LG83</accession>
<keyword evidence="9" id="KW-1185">Reference proteome</keyword>
<organism evidence="8 9">
    <name type="scientific">Sporocytophaga myxococcoides</name>
    <dbReference type="NCBI Taxonomy" id="153721"/>
    <lineage>
        <taxon>Bacteria</taxon>
        <taxon>Pseudomonadati</taxon>
        <taxon>Bacteroidota</taxon>
        <taxon>Cytophagia</taxon>
        <taxon>Cytophagales</taxon>
        <taxon>Cytophagaceae</taxon>
        <taxon>Sporocytophaga</taxon>
    </lineage>
</organism>
<dbReference type="PROSITE" id="PS00761">
    <property type="entry name" value="SPASE_I_3"/>
    <property type="match status" value="1"/>
</dbReference>
<evidence type="ECO:0000256" key="2">
    <source>
        <dbReference type="ARBA" id="ARBA00009370"/>
    </source>
</evidence>
<evidence type="ECO:0000313" key="8">
    <source>
        <dbReference type="EMBL" id="GAL85447.1"/>
    </source>
</evidence>
<feature type="domain" description="Peptidase S26" evidence="7">
    <location>
        <begin position="329"/>
        <end position="367"/>
    </location>
</feature>
<evidence type="ECO:0000256" key="4">
    <source>
        <dbReference type="ARBA" id="ARBA00019232"/>
    </source>
</evidence>
<reference evidence="8 9" key="1">
    <citation type="submission" date="2014-09" db="EMBL/GenBank/DDBJ databases">
        <title>Sporocytophaga myxococcoides PG-01 genome sequencing.</title>
        <authorList>
            <person name="Liu L."/>
            <person name="Gao P.J."/>
            <person name="Chen G.J."/>
            <person name="Wang L.S."/>
        </authorList>
    </citation>
    <scope>NUCLEOTIDE SEQUENCE [LARGE SCALE GENOMIC DNA]</scope>
    <source>
        <strain evidence="8 9">PG-01</strain>
    </source>
</reference>
<dbReference type="AlphaFoldDB" id="A0A098LG83"/>
<feature type="domain" description="Peptidase S26" evidence="7">
    <location>
        <begin position="91"/>
        <end position="196"/>
    </location>
</feature>
<dbReference type="PRINTS" id="PR00727">
    <property type="entry name" value="LEADERPTASE"/>
</dbReference>
<dbReference type="InterPro" id="IPR019758">
    <property type="entry name" value="Pept_S26A_signal_pept_1_CS"/>
</dbReference>
<dbReference type="InterPro" id="IPR019533">
    <property type="entry name" value="Peptidase_S26"/>
</dbReference>
<name>A0A098LG83_9BACT</name>
<comment type="similarity">
    <text evidence="2 6">Belongs to the peptidase S26 family.</text>
</comment>
<dbReference type="GO" id="GO:0004252">
    <property type="term" value="F:serine-type endopeptidase activity"/>
    <property type="evidence" value="ECO:0007669"/>
    <property type="project" value="InterPro"/>
</dbReference>
<proteinExistence type="inferred from homology"/>
<feature type="transmembrane region" description="Helical" evidence="6">
    <location>
        <begin position="46"/>
        <end position="68"/>
    </location>
</feature>
<evidence type="ECO:0000256" key="1">
    <source>
        <dbReference type="ARBA" id="ARBA00000677"/>
    </source>
</evidence>
<dbReference type="NCBIfam" id="TIGR02227">
    <property type="entry name" value="sigpep_I_bact"/>
    <property type="match status" value="1"/>
</dbReference>
<comment type="subcellular location">
    <subcellularLocation>
        <location evidence="6">Membrane</location>
        <topology evidence="6">Single-pass type II membrane protein</topology>
    </subcellularLocation>
</comment>
<sequence length="379" mass="44000">MKKKWLGLVLNILVPGLGNFYSRKVSKGALLYVLALLVSFTGRNIAYNFFLFLFSLTLVVSYYLYLIVSGYTDVQRDKVYEKMNYDKWYIYVFIVILHGTLINSFILEKLDRLPINLMVIPTPQMEPALMVGDKVAVSNTKLIERKDVTVFLYPEDLKTYYIQRCIGLPGDSLEIKNSNVFINGEKLEDVPIKLRYYATMDGSEINSELLKKCGIGMSENYRLSSDTYIFFLDEMQAEVFRDSEFIKKFHPAFSVEGEAEKRIYPKSEKYKWNVDFYGPIYIPKKGDKISLTDKTIDLYLRCIELENDSVKRTGSGLLVNGGPIVSYEFKENYFFMMGDNRHNSLDSRYWGLLPEKLVKGKAMYLYWSKALDRIGQRVN</sequence>